<dbReference type="RefSeq" id="WP_264794010.1">
    <property type="nucleotide sequence ID" value="NZ_BRVS01000001.1"/>
</dbReference>
<sequence>MNAPVSARAAATSVAAAIESWLNALYKDLSSTCAEVEEQLEAKVGAGDKISRNDISGLRGISAEFLDSHPIVVGAGVIFSISALKDAEGVLEWWFRNGAGEIEKLDFDLTPDGERFYDYEQAPWFSIAAKTGRQSIAGPYVDYLGFDEYIMTCTVPSYIHGQFIGVTGCDIRIRDLENTFIPFVRRIPGDAAILNGQNRVILGNSGRFIVGERVKTEPEGFCFIPLDVPNLDLRLICAAE</sequence>
<accession>A0ABQ5MPC2</accession>
<dbReference type="Pfam" id="PF22673">
    <property type="entry name" value="MCP-like_PDC_1"/>
    <property type="match status" value="1"/>
</dbReference>
<dbReference type="Proteomes" id="UP001209654">
    <property type="component" value="Unassembled WGS sequence"/>
</dbReference>
<proteinExistence type="predicted"/>
<gene>
    <name evidence="1" type="ORF">AHIS1636_02810</name>
</gene>
<evidence type="ECO:0008006" key="3">
    <source>
        <dbReference type="Google" id="ProtNLM"/>
    </source>
</evidence>
<protein>
    <recommendedName>
        <fullName evidence="3">GntR family transcriptional regulator</fullName>
    </recommendedName>
</protein>
<comment type="caution">
    <text evidence="1">The sequence shown here is derived from an EMBL/GenBank/DDBJ whole genome shotgun (WGS) entry which is preliminary data.</text>
</comment>
<dbReference type="Gene3D" id="3.30.450.20">
    <property type="entry name" value="PAS domain"/>
    <property type="match status" value="1"/>
</dbReference>
<name>A0ABQ5MPC2_9MICC</name>
<keyword evidence="2" id="KW-1185">Reference proteome</keyword>
<dbReference type="CDD" id="cd12913">
    <property type="entry name" value="PDC1_MCP_like"/>
    <property type="match status" value="1"/>
</dbReference>
<organism evidence="1 2">
    <name type="scientific">Arthrobacter mangrovi</name>
    <dbReference type="NCBI Taxonomy" id="2966350"/>
    <lineage>
        <taxon>Bacteria</taxon>
        <taxon>Bacillati</taxon>
        <taxon>Actinomycetota</taxon>
        <taxon>Actinomycetes</taxon>
        <taxon>Micrococcales</taxon>
        <taxon>Micrococcaceae</taxon>
        <taxon>Arthrobacter</taxon>
    </lineage>
</organism>
<dbReference type="EMBL" id="BRVS01000001">
    <property type="protein sequence ID" value="GLB65842.1"/>
    <property type="molecule type" value="Genomic_DNA"/>
</dbReference>
<reference evidence="1 2" key="1">
    <citation type="journal article" date="2023" name="Int. J. Syst. Evol. Microbiol.">
        <title>Arthrobacter mangrovi sp. nov., an actinobacterium isolated from the rhizosphere of a mangrove.</title>
        <authorList>
            <person name="Hamada M."/>
            <person name="Saitou S."/>
            <person name="Enomoto N."/>
            <person name="Nanri K."/>
            <person name="Hidaka K."/>
            <person name="Miura T."/>
            <person name="Tamura T."/>
        </authorList>
    </citation>
    <scope>NUCLEOTIDE SEQUENCE [LARGE SCALE GENOMIC DNA]</scope>
    <source>
        <strain evidence="1 2">NBRC 112813</strain>
    </source>
</reference>
<evidence type="ECO:0000313" key="1">
    <source>
        <dbReference type="EMBL" id="GLB65842.1"/>
    </source>
</evidence>
<evidence type="ECO:0000313" key="2">
    <source>
        <dbReference type="Proteomes" id="UP001209654"/>
    </source>
</evidence>